<dbReference type="CDD" id="cd00207">
    <property type="entry name" value="fer2"/>
    <property type="match status" value="1"/>
</dbReference>
<name>A0ABZ0I1S7_9GAMM</name>
<dbReference type="EMBL" id="CP136864">
    <property type="protein sequence ID" value="WOJ92738.1"/>
    <property type="molecule type" value="Genomic_DNA"/>
</dbReference>
<dbReference type="SUPFAM" id="SSF47741">
    <property type="entry name" value="CO dehydrogenase ISP C-domain like"/>
    <property type="match status" value="1"/>
</dbReference>
<dbReference type="InterPro" id="IPR001041">
    <property type="entry name" value="2Fe-2S_ferredoxin-type"/>
</dbReference>
<reference evidence="7 8" key="1">
    <citation type="submission" date="2023-10" db="EMBL/GenBank/DDBJ databases">
        <title>Two novel species belonging to the OM43/NOR5 clade.</title>
        <authorList>
            <person name="Park M."/>
        </authorList>
    </citation>
    <scope>NUCLEOTIDE SEQUENCE [LARGE SCALE GENOMIC DNA]</scope>
    <source>
        <strain evidence="7 8">IMCC43200</strain>
    </source>
</reference>
<dbReference type="Gene3D" id="1.10.150.120">
    <property type="entry name" value="[2Fe-2S]-binding domain"/>
    <property type="match status" value="1"/>
</dbReference>
<proteinExistence type="predicted"/>
<dbReference type="InterPro" id="IPR036010">
    <property type="entry name" value="2Fe-2S_ferredoxin-like_sf"/>
</dbReference>
<evidence type="ECO:0000259" key="6">
    <source>
        <dbReference type="PROSITE" id="PS51085"/>
    </source>
</evidence>
<evidence type="ECO:0000256" key="1">
    <source>
        <dbReference type="ARBA" id="ARBA00022714"/>
    </source>
</evidence>
<dbReference type="Proteomes" id="UP001626537">
    <property type="component" value="Chromosome"/>
</dbReference>
<dbReference type="PANTHER" id="PTHR44379:SF2">
    <property type="entry name" value="BLR6218 PROTEIN"/>
    <property type="match status" value="1"/>
</dbReference>
<gene>
    <name evidence="7" type="ORF">R0135_13210</name>
</gene>
<dbReference type="InterPro" id="IPR002888">
    <property type="entry name" value="2Fe-2S-bd"/>
</dbReference>
<evidence type="ECO:0000313" key="7">
    <source>
        <dbReference type="EMBL" id="WOJ92738.1"/>
    </source>
</evidence>
<organism evidence="7 8">
    <name type="scientific">Congregibacter variabilis</name>
    <dbReference type="NCBI Taxonomy" id="3081200"/>
    <lineage>
        <taxon>Bacteria</taxon>
        <taxon>Pseudomonadati</taxon>
        <taxon>Pseudomonadota</taxon>
        <taxon>Gammaproteobacteria</taxon>
        <taxon>Cellvibrionales</taxon>
        <taxon>Halieaceae</taxon>
        <taxon>Congregibacter</taxon>
    </lineage>
</organism>
<keyword evidence="8" id="KW-1185">Reference proteome</keyword>
<keyword evidence="1" id="KW-0001">2Fe-2S</keyword>
<protein>
    <submittedName>
        <fullName evidence="7">(2Fe-2S)-binding protein</fullName>
    </submittedName>
</protein>
<evidence type="ECO:0000313" key="8">
    <source>
        <dbReference type="Proteomes" id="UP001626537"/>
    </source>
</evidence>
<keyword evidence="3" id="KW-0560">Oxidoreductase</keyword>
<evidence type="ECO:0000256" key="4">
    <source>
        <dbReference type="ARBA" id="ARBA00023004"/>
    </source>
</evidence>
<dbReference type="PANTHER" id="PTHR44379">
    <property type="entry name" value="OXIDOREDUCTASE WITH IRON-SULFUR SUBUNIT"/>
    <property type="match status" value="1"/>
</dbReference>
<dbReference type="InterPro" id="IPR006058">
    <property type="entry name" value="2Fe2S_fd_BS"/>
</dbReference>
<keyword evidence="5" id="KW-0411">Iron-sulfur</keyword>
<dbReference type="PROSITE" id="PS00197">
    <property type="entry name" value="2FE2S_FER_1"/>
    <property type="match status" value="1"/>
</dbReference>
<dbReference type="SUPFAM" id="SSF54292">
    <property type="entry name" value="2Fe-2S ferredoxin-like"/>
    <property type="match status" value="1"/>
</dbReference>
<dbReference type="PROSITE" id="PS51085">
    <property type="entry name" value="2FE2S_FER_2"/>
    <property type="match status" value="1"/>
</dbReference>
<keyword evidence="4" id="KW-0408">Iron</keyword>
<keyword evidence="2" id="KW-0479">Metal-binding</keyword>
<dbReference type="InterPro" id="IPR036884">
    <property type="entry name" value="2Fe-2S-bd_dom_sf"/>
</dbReference>
<evidence type="ECO:0000256" key="5">
    <source>
        <dbReference type="ARBA" id="ARBA00023014"/>
    </source>
</evidence>
<accession>A0ABZ0I1S7</accession>
<dbReference type="Pfam" id="PF00111">
    <property type="entry name" value="Fer2"/>
    <property type="match status" value="1"/>
</dbReference>
<evidence type="ECO:0000256" key="3">
    <source>
        <dbReference type="ARBA" id="ARBA00023002"/>
    </source>
</evidence>
<dbReference type="Pfam" id="PF01799">
    <property type="entry name" value="Fer2_2"/>
    <property type="match status" value="1"/>
</dbReference>
<dbReference type="InterPro" id="IPR012675">
    <property type="entry name" value="Beta-grasp_dom_sf"/>
</dbReference>
<evidence type="ECO:0000256" key="2">
    <source>
        <dbReference type="ARBA" id="ARBA00022723"/>
    </source>
</evidence>
<dbReference type="InterPro" id="IPR051452">
    <property type="entry name" value="Diverse_Oxidoreductases"/>
</dbReference>
<dbReference type="RefSeq" id="WP_407347337.1">
    <property type="nucleotide sequence ID" value="NZ_CP136864.1"/>
</dbReference>
<feature type="domain" description="2Fe-2S ferredoxin-type" evidence="6">
    <location>
        <begin position="1"/>
        <end position="76"/>
    </location>
</feature>
<sequence length="175" mass="18165">MISLSVNGLQRELDVDPQMPLLWAIRENLAMTGTKFGCGIAQCGSCTVHLNGRAIRSCVTPVAAAQGGEVTTIEGLADLAPGKGLHPLQEAWIEKQVPQCGYCQSGQLMSAAALLDSNPNPDDAAIDAAMSGVVCRCGMYPRIRSAVKLAAAQSASVVQTFDPAVATDLEGADHG</sequence>
<dbReference type="Gene3D" id="3.10.20.30">
    <property type="match status" value="1"/>
</dbReference>